<dbReference type="AlphaFoldDB" id="A0A1F6CE22"/>
<dbReference type="EMBL" id="MFKQ01000025">
    <property type="protein sequence ID" value="OGG47172.1"/>
    <property type="molecule type" value="Genomic_DNA"/>
</dbReference>
<gene>
    <name evidence="1" type="ORF">A2671_01155</name>
</gene>
<dbReference type="Proteomes" id="UP000178344">
    <property type="component" value="Unassembled WGS sequence"/>
</dbReference>
<evidence type="ECO:0000313" key="2">
    <source>
        <dbReference type="Proteomes" id="UP000178344"/>
    </source>
</evidence>
<sequence>MHTRSYSLTGTIGVVLAVVLSVFFVVMAVDAATTISTDISTGGTLDVTGATTLSSTLAVTGHSTLTTASTTAASVSATGIGAFAVASTTPDETVSIGGDVSIGSSATTTVFVDSTAATTGGCFQMRGSNGILYRAYLVATTTASEGVVASWQIEAGMCQ</sequence>
<organism evidence="1 2">
    <name type="scientific">Candidatus Kaiserbacteria bacterium RIFCSPHIGHO2_01_FULL_49_13</name>
    <dbReference type="NCBI Taxonomy" id="1798477"/>
    <lineage>
        <taxon>Bacteria</taxon>
        <taxon>Candidatus Kaiseribacteriota</taxon>
    </lineage>
</organism>
<evidence type="ECO:0000313" key="1">
    <source>
        <dbReference type="EMBL" id="OGG47172.1"/>
    </source>
</evidence>
<comment type="caution">
    <text evidence="1">The sequence shown here is derived from an EMBL/GenBank/DDBJ whole genome shotgun (WGS) entry which is preliminary data.</text>
</comment>
<protein>
    <submittedName>
        <fullName evidence="1">Uncharacterized protein</fullName>
    </submittedName>
</protein>
<proteinExistence type="predicted"/>
<name>A0A1F6CE22_9BACT</name>
<reference evidence="1 2" key="1">
    <citation type="journal article" date="2016" name="Nat. Commun.">
        <title>Thousands of microbial genomes shed light on interconnected biogeochemical processes in an aquifer system.</title>
        <authorList>
            <person name="Anantharaman K."/>
            <person name="Brown C.T."/>
            <person name="Hug L.A."/>
            <person name="Sharon I."/>
            <person name="Castelle C.J."/>
            <person name="Probst A.J."/>
            <person name="Thomas B.C."/>
            <person name="Singh A."/>
            <person name="Wilkins M.J."/>
            <person name="Karaoz U."/>
            <person name="Brodie E.L."/>
            <person name="Williams K.H."/>
            <person name="Hubbard S.S."/>
            <person name="Banfield J.F."/>
        </authorList>
    </citation>
    <scope>NUCLEOTIDE SEQUENCE [LARGE SCALE GENOMIC DNA]</scope>
</reference>
<accession>A0A1F6CE22</accession>